<comment type="similarity">
    <text evidence="5">Belongs to the SAT4 family.</text>
</comment>
<evidence type="ECO:0000256" key="1">
    <source>
        <dbReference type="ARBA" id="ARBA00004141"/>
    </source>
</evidence>
<feature type="region of interest" description="Disordered" evidence="6">
    <location>
        <begin position="298"/>
        <end position="329"/>
    </location>
</feature>
<feature type="transmembrane region" description="Helical" evidence="7">
    <location>
        <begin position="80"/>
        <end position="101"/>
    </location>
</feature>
<evidence type="ECO:0000259" key="8">
    <source>
        <dbReference type="Pfam" id="PF20684"/>
    </source>
</evidence>
<gene>
    <name evidence="9" type="ORF">LTR97_000796</name>
</gene>
<dbReference type="Pfam" id="PF20684">
    <property type="entry name" value="Fung_rhodopsin"/>
    <property type="match status" value="1"/>
</dbReference>
<dbReference type="GO" id="GO:0016020">
    <property type="term" value="C:membrane"/>
    <property type="evidence" value="ECO:0007669"/>
    <property type="project" value="UniProtKB-SubCell"/>
</dbReference>
<evidence type="ECO:0000256" key="4">
    <source>
        <dbReference type="ARBA" id="ARBA00023136"/>
    </source>
</evidence>
<keyword evidence="2 7" id="KW-0812">Transmembrane</keyword>
<feature type="domain" description="Rhodopsin" evidence="8">
    <location>
        <begin position="3"/>
        <end position="176"/>
    </location>
</feature>
<evidence type="ECO:0000256" key="5">
    <source>
        <dbReference type="ARBA" id="ARBA00038359"/>
    </source>
</evidence>
<evidence type="ECO:0000313" key="9">
    <source>
        <dbReference type="EMBL" id="KAK5708256.1"/>
    </source>
</evidence>
<feature type="transmembrane region" description="Helical" evidence="7">
    <location>
        <begin position="108"/>
        <end position="132"/>
    </location>
</feature>
<sequence length="329" mass="36439">MALYVATTVAFKIALGLFFLRIMVDKWQRQVIYATVGFSTLYGSIYFFFAIFQCGNPADFIENQVLGKCVKSEVLLPVNLTAGIINALSDWILGLLPIFLLRKAQMPVLAKISAGCLMLLGTAGSISSVIRLKYVHDYLPGEDFFWTSISLTTWSIIECGVCIITASLATVRPLFKCMMDNVRTLTPAYGRSNHSNPFASKSRTQDSNTSGNGTWRSGRSHTARDSFVPLSDMSGRDESGWPLESKYADGRTHEIGHASAPGNRGYMDVLREESGKQAKRLELARIALRMPLRSSHIPEESSAYHRTSGVAAERDAYESRGWSDTPNRL</sequence>
<proteinExistence type="inferred from homology"/>
<organism evidence="9 10">
    <name type="scientific">Elasticomyces elasticus</name>
    <dbReference type="NCBI Taxonomy" id="574655"/>
    <lineage>
        <taxon>Eukaryota</taxon>
        <taxon>Fungi</taxon>
        <taxon>Dikarya</taxon>
        <taxon>Ascomycota</taxon>
        <taxon>Pezizomycotina</taxon>
        <taxon>Dothideomycetes</taxon>
        <taxon>Dothideomycetidae</taxon>
        <taxon>Mycosphaerellales</taxon>
        <taxon>Teratosphaeriaceae</taxon>
        <taxon>Elasticomyces</taxon>
    </lineage>
</organism>
<evidence type="ECO:0000256" key="7">
    <source>
        <dbReference type="SAM" id="Phobius"/>
    </source>
</evidence>
<dbReference type="PANTHER" id="PTHR33048">
    <property type="entry name" value="PTH11-LIKE INTEGRAL MEMBRANE PROTEIN (AFU_ORTHOLOGUE AFUA_5G11245)"/>
    <property type="match status" value="1"/>
</dbReference>
<dbReference type="EMBL" id="JAVRQU010000001">
    <property type="protein sequence ID" value="KAK5708256.1"/>
    <property type="molecule type" value="Genomic_DNA"/>
</dbReference>
<evidence type="ECO:0000256" key="3">
    <source>
        <dbReference type="ARBA" id="ARBA00022989"/>
    </source>
</evidence>
<dbReference type="Proteomes" id="UP001310594">
    <property type="component" value="Unassembled WGS sequence"/>
</dbReference>
<dbReference type="AlphaFoldDB" id="A0AAN7WRD3"/>
<dbReference type="InterPro" id="IPR052337">
    <property type="entry name" value="SAT4-like"/>
</dbReference>
<keyword evidence="3 7" id="KW-1133">Transmembrane helix</keyword>
<accession>A0AAN7WRD3</accession>
<comment type="subcellular location">
    <subcellularLocation>
        <location evidence="1">Membrane</location>
        <topology evidence="1">Multi-pass membrane protein</topology>
    </subcellularLocation>
</comment>
<evidence type="ECO:0000313" key="10">
    <source>
        <dbReference type="Proteomes" id="UP001310594"/>
    </source>
</evidence>
<feature type="transmembrane region" description="Helical" evidence="7">
    <location>
        <begin position="144"/>
        <end position="169"/>
    </location>
</feature>
<name>A0AAN7WRD3_9PEZI</name>
<feature type="region of interest" description="Disordered" evidence="6">
    <location>
        <begin position="193"/>
        <end position="244"/>
    </location>
</feature>
<feature type="compositionally biased region" description="Polar residues" evidence="6">
    <location>
        <begin position="193"/>
        <end position="217"/>
    </location>
</feature>
<dbReference type="PANTHER" id="PTHR33048:SF96">
    <property type="entry name" value="INTEGRAL MEMBRANE PROTEIN"/>
    <property type="match status" value="1"/>
</dbReference>
<dbReference type="InterPro" id="IPR049326">
    <property type="entry name" value="Rhodopsin_dom_fungi"/>
</dbReference>
<feature type="transmembrane region" description="Helical" evidence="7">
    <location>
        <begin position="31"/>
        <end position="52"/>
    </location>
</feature>
<evidence type="ECO:0000256" key="6">
    <source>
        <dbReference type="SAM" id="MobiDB-lite"/>
    </source>
</evidence>
<feature type="transmembrane region" description="Helical" evidence="7">
    <location>
        <begin position="6"/>
        <end position="24"/>
    </location>
</feature>
<protein>
    <recommendedName>
        <fullName evidence="8">Rhodopsin domain-containing protein</fullName>
    </recommendedName>
</protein>
<comment type="caution">
    <text evidence="9">The sequence shown here is derived from an EMBL/GenBank/DDBJ whole genome shotgun (WGS) entry which is preliminary data.</text>
</comment>
<reference evidence="9" key="1">
    <citation type="submission" date="2023-08" db="EMBL/GenBank/DDBJ databases">
        <title>Black Yeasts Isolated from many extreme environments.</title>
        <authorList>
            <person name="Coleine C."/>
            <person name="Stajich J.E."/>
            <person name="Selbmann L."/>
        </authorList>
    </citation>
    <scope>NUCLEOTIDE SEQUENCE</scope>
    <source>
        <strain evidence="9">CCFEE 5810</strain>
    </source>
</reference>
<keyword evidence="4 7" id="KW-0472">Membrane</keyword>
<evidence type="ECO:0000256" key="2">
    <source>
        <dbReference type="ARBA" id="ARBA00022692"/>
    </source>
</evidence>